<gene>
    <name evidence="2" type="ORF">HU200_063262</name>
</gene>
<reference evidence="2" key="1">
    <citation type="submission" date="2020-07" db="EMBL/GenBank/DDBJ databases">
        <title>Genome sequence and genetic diversity analysis of an under-domesticated orphan crop, white fonio (Digitaria exilis).</title>
        <authorList>
            <person name="Bennetzen J.L."/>
            <person name="Chen S."/>
            <person name="Ma X."/>
            <person name="Wang X."/>
            <person name="Yssel A.E.J."/>
            <person name="Chaluvadi S.R."/>
            <person name="Johnson M."/>
            <person name="Gangashetty P."/>
            <person name="Hamidou F."/>
            <person name="Sanogo M.D."/>
            <person name="Zwaenepoel A."/>
            <person name="Wallace J."/>
            <person name="Van De Peer Y."/>
            <person name="Van Deynze A."/>
        </authorList>
    </citation>
    <scope>NUCLEOTIDE SEQUENCE</scope>
    <source>
        <tissue evidence="2">Leaves</tissue>
    </source>
</reference>
<keyword evidence="3" id="KW-1185">Reference proteome</keyword>
<organism evidence="2 3">
    <name type="scientific">Digitaria exilis</name>
    <dbReference type="NCBI Taxonomy" id="1010633"/>
    <lineage>
        <taxon>Eukaryota</taxon>
        <taxon>Viridiplantae</taxon>
        <taxon>Streptophyta</taxon>
        <taxon>Embryophyta</taxon>
        <taxon>Tracheophyta</taxon>
        <taxon>Spermatophyta</taxon>
        <taxon>Magnoliopsida</taxon>
        <taxon>Liliopsida</taxon>
        <taxon>Poales</taxon>
        <taxon>Poaceae</taxon>
        <taxon>PACMAD clade</taxon>
        <taxon>Panicoideae</taxon>
        <taxon>Panicodae</taxon>
        <taxon>Paniceae</taxon>
        <taxon>Anthephorinae</taxon>
        <taxon>Digitaria</taxon>
    </lineage>
</organism>
<dbReference type="Proteomes" id="UP000636709">
    <property type="component" value="Unassembled WGS sequence"/>
</dbReference>
<sequence length="84" mass="8852">MLPNGTDDVCANVTNDSVPVAHRLGGGGLNGEAVGAAAQAPTQARHQLVHRQTRCSRECRRPRQLGHSGQPTPSVALRPLPPSR</sequence>
<proteinExistence type="predicted"/>
<protein>
    <submittedName>
        <fullName evidence="2">Uncharacterized protein</fullName>
    </submittedName>
</protein>
<comment type="caution">
    <text evidence="2">The sequence shown here is derived from an EMBL/GenBank/DDBJ whole genome shotgun (WGS) entry which is preliminary data.</text>
</comment>
<dbReference type="AlphaFoldDB" id="A0A835A950"/>
<dbReference type="EMBL" id="JACEFO010002676">
    <property type="protein sequence ID" value="KAF8651746.1"/>
    <property type="molecule type" value="Genomic_DNA"/>
</dbReference>
<feature type="region of interest" description="Disordered" evidence="1">
    <location>
        <begin position="36"/>
        <end position="84"/>
    </location>
</feature>
<feature type="compositionally biased region" description="Low complexity" evidence="1">
    <location>
        <begin position="36"/>
        <end position="46"/>
    </location>
</feature>
<evidence type="ECO:0000256" key="1">
    <source>
        <dbReference type="SAM" id="MobiDB-lite"/>
    </source>
</evidence>
<evidence type="ECO:0000313" key="2">
    <source>
        <dbReference type="EMBL" id="KAF8651746.1"/>
    </source>
</evidence>
<evidence type="ECO:0000313" key="3">
    <source>
        <dbReference type="Proteomes" id="UP000636709"/>
    </source>
</evidence>
<name>A0A835A950_9POAL</name>
<accession>A0A835A950</accession>